<keyword evidence="2" id="KW-0560">Oxidoreductase</keyword>
<dbReference type="InterPro" id="IPR057326">
    <property type="entry name" value="KR_dom"/>
</dbReference>
<gene>
    <name evidence="4" type="ORF">E5161_04295</name>
</gene>
<dbReference type="InterPro" id="IPR002347">
    <property type="entry name" value="SDR_fam"/>
</dbReference>
<dbReference type="RefSeq" id="WP_136776490.1">
    <property type="nucleotide sequence ID" value="NZ_SUPK01000002.1"/>
</dbReference>
<comment type="caution">
    <text evidence="4">The sequence shown here is derived from an EMBL/GenBank/DDBJ whole genome shotgun (WGS) entry which is preliminary data.</text>
</comment>
<evidence type="ECO:0000259" key="3">
    <source>
        <dbReference type="SMART" id="SM00822"/>
    </source>
</evidence>
<dbReference type="InterPro" id="IPR020904">
    <property type="entry name" value="Sc_DH/Rdtase_CS"/>
</dbReference>
<dbReference type="SMART" id="SM00822">
    <property type="entry name" value="PKS_KR"/>
    <property type="match status" value="1"/>
</dbReference>
<comment type="similarity">
    <text evidence="1">Belongs to the short-chain dehydrogenases/reductases (SDR) family.</text>
</comment>
<dbReference type="SUPFAM" id="SSF51735">
    <property type="entry name" value="NAD(P)-binding Rossmann-fold domains"/>
    <property type="match status" value="1"/>
</dbReference>
<dbReference type="Pfam" id="PF13561">
    <property type="entry name" value="adh_short_C2"/>
    <property type="match status" value="1"/>
</dbReference>
<protein>
    <submittedName>
        <fullName evidence="4">SDR family oxidoreductase</fullName>
    </submittedName>
</protein>
<dbReference type="PRINTS" id="PR00080">
    <property type="entry name" value="SDRFAMILY"/>
</dbReference>
<dbReference type="FunFam" id="3.40.50.720:FF:000173">
    <property type="entry name" value="3-oxoacyl-[acyl-carrier protein] reductase"/>
    <property type="match status" value="1"/>
</dbReference>
<proteinExistence type="inferred from homology"/>
<dbReference type="OrthoDB" id="9803333at2"/>
<dbReference type="InterPro" id="IPR036291">
    <property type="entry name" value="NAD(P)-bd_dom_sf"/>
</dbReference>
<dbReference type="NCBIfam" id="NF047420">
    <property type="entry name" value="EF_P_mod_YmfI"/>
    <property type="match status" value="1"/>
</dbReference>
<evidence type="ECO:0000256" key="2">
    <source>
        <dbReference type="ARBA" id="ARBA00023002"/>
    </source>
</evidence>
<dbReference type="PANTHER" id="PTHR42879">
    <property type="entry name" value="3-OXOACYL-(ACYL-CARRIER-PROTEIN) REDUCTASE"/>
    <property type="match status" value="1"/>
</dbReference>
<dbReference type="AlphaFoldDB" id="A0A4U0FE34"/>
<dbReference type="Proteomes" id="UP000309673">
    <property type="component" value="Unassembled WGS sequence"/>
</dbReference>
<dbReference type="Gene3D" id="3.40.50.720">
    <property type="entry name" value="NAD(P)-binding Rossmann-like Domain"/>
    <property type="match status" value="1"/>
</dbReference>
<feature type="domain" description="Ketoreductase" evidence="3">
    <location>
        <begin position="11"/>
        <end position="196"/>
    </location>
</feature>
<dbReference type="GO" id="GO:0016491">
    <property type="term" value="F:oxidoreductase activity"/>
    <property type="evidence" value="ECO:0007669"/>
    <property type="project" value="UniProtKB-KW"/>
</dbReference>
<evidence type="ECO:0000256" key="1">
    <source>
        <dbReference type="ARBA" id="ARBA00006484"/>
    </source>
</evidence>
<keyword evidence="5" id="KW-1185">Reference proteome</keyword>
<dbReference type="EMBL" id="SUPK01000002">
    <property type="protein sequence ID" value="TJY43125.1"/>
    <property type="molecule type" value="Genomic_DNA"/>
</dbReference>
<dbReference type="PANTHER" id="PTHR42879:SF2">
    <property type="entry name" value="3-OXOACYL-[ACYL-CARRIER-PROTEIN] REDUCTASE FABG"/>
    <property type="match status" value="1"/>
</dbReference>
<sequence length="252" mass="26797">MHREERRGVTRTALITGGSRGIGAAAARGLASDGCAVVIQYYASGEEAERVAADCRRWGVRAETVYADVRDADSLMALKTRTAEWGLSPDILVHSAGTAFYGLLEDSGEEVWDDLMGVHLKAAYRLTRLFAPDMRWRRWGRIVYLSSIWGVVGASGEAAYAAAKGGLNAFAKSMARELASSGVTVNAVAPGAVETDMLAGLEEAERASIRSEIPLGRLGKPQEVADLIRFLASEGAGYMTGQVVGINGGWSA</sequence>
<dbReference type="InterPro" id="IPR050259">
    <property type="entry name" value="SDR"/>
</dbReference>
<name>A0A4U0FE34_9BACL</name>
<dbReference type="PRINTS" id="PR00081">
    <property type="entry name" value="GDHRDH"/>
</dbReference>
<evidence type="ECO:0000313" key="5">
    <source>
        <dbReference type="Proteomes" id="UP000309673"/>
    </source>
</evidence>
<evidence type="ECO:0000313" key="4">
    <source>
        <dbReference type="EMBL" id="TJY43125.1"/>
    </source>
</evidence>
<reference evidence="4 5" key="1">
    <citation type="submission" date="2019-04" db="EMBL/GenBank/DDBJ databases">
        <title>Cohnella sp. nov., isolated from soil.</title>
        <authorList>
            <person name="Kim W."/>
        </authorList>
    </citation>
    <scope>NUCLEOTIDE SEQUENCE [LARGE SCALE GENOMIC DNA]</scope>
    <source>
        <strain evidence="4 5">CAU 1483</strain>
    </source>
</reference>
<accession>A0A4U0FE34</accession>
<organism evidence="4 5">
    <name type="scientific">Cohnella pontilimi</name>
    <dbReference type="NCBI Taxonomy" id="2564100"/>
    <lineage>
        <taxon>Bacteria</taxon>
        <taxon>Bacillati</taxon>
        <taxon>Bacillota</taxon>
        <taxon>Bacilli</taxon>
        <taxon>Bacillales</taxon>
        <taxon>Paenibacillaceae</taxon>
        <taxon>Cohnella</taxon>
    </lineage>
</organism>
<dbReference type="PROSITE" id="PS00061">
    <property type="entry name" value="ADH_SHORT"/>
    <property type="match status" value="1"/>
</dbReference>
<dbReference type="GO" id="GO:0032787">
    <property type="term" value="P:monocarboxylic acid metabolic process"/>
    <property type="evidence" value="ECO:0007669"/>
    <property type="project" value="UniProtKB-ARBA"/>
</dbReference>